<evidence type="ECO:0000259" key="1">
    <source>
        <dbReference type="Pfam" id="PF04961"/>
    </source>
</evidence>
<feature type="domain" description="Cyclodeaminase/cyclohydrolase" evidence="1">
    <location>
        <begin position="11"/>
        <end position="187"/>
    </location>
</feature>
<proteinExistence type="predicted"/>
<keyword evidence="2" id="KW-0378">Hydrolase</keyword>
<dbReference type="InterPro" id="IPR007044">
    <property type="entry name" value="Cyclodeamin/CycHdrlase"/>
</dbReference>
<dbReference type="eggNOG" id="COG3404">
    <property type="taxonomic scope" value="Bacteria"/>
</dbReference>
<reference evidence="2 3" key="1">
    <citation type="journal article" date="2013" name="Int. J. Syst. Evol. Microbiol.">
        <title>Tumebacillus flagellatus sp. nov., an alpha-amylase/pullulanase-producing bacterium isolated from cassava wastewater.</title>
        <authorList>
            <person name="Wang Q."/>
            <person name="Xie N."/>
            <person name="Qin Y."/>
            <person name="Shen N."/>
            <person name="Zhu J."/>
            <person name="Mi H."/>
            <person name="Huang R."/>
        </authorList>
    </citation>
    <scope>NUCLEOTIDE SEQUENCE [LARGE SCALE GENOMIC DNA]</scope>
    <source>
        <strain evidence="2 3">GST4</strain>
    </source>
</reference>
<sequence length="211" mass="22136">MTTSTTFDQPIRTFLTAAASNSHTPGGGSVAALAAALGASMTSMVANLTQGAKFAELEPAMQTVASQMSANIRECDELLEADMKSFDTYMSALKLPKDTEEQKASRSQALQAAAISATEVPLRLAELCRDALQTSQSIAETANKNVISDLGVAAFLLEAAAQSALLTVDINLPGLKDLDQKASFTAARNRIESDVTALRLSVVTAVRARLA</sequence>
<dbReference type="EMBL" id="JMIR01000007">
    <property type="protein sequence ID" value="KEO83933.1"/>
    <property type="molecule type" value="Genomic_DNA"/>
</dbReference>
<comment type="caution">
    <text evidence="2">The sequence shown here is derived from an EMBL/GenBank/DDBJ whole genome shotgun (WGS) entry which is preliminary data.</text>
</comment>
<dbReference type="InterPro" id="IPR036178">
    <property type="entry name" value="Formintransfe-cycloase-like_sf"/>
</dbReference>
<evidence type="ECO:0000313" key="3">
    <source>
        <dbReference type="Proteomes" id="UP000027931"/>
    </source>
</evidence>
<organism evidence="2 3">
    <name type="scientific">Tumebacillus flagellatus</name>
    <dbReference type="NCBI Taxonomy" id="1157490"/>
    <lineage>
        <taxon>Bacteria</taxon>
        <taxon>Bacillati</taxon>
        <taxon>Bacillota</taxon>
        <taxon>Bacilli</taxon>
        <taxon>Bacillales</taxon>
        <taxon>Alicyclobacillaceae</taxon>
        <taxon>Tumebacillus</taxon>
    </lineage>
</organism>
<dbReference type="AlphaFoldDB" id="A0A074LVC2"/>
<dbReference type="GO" id="GO:0016787">
    <property type="term" value="F:hydrolase activity"/>
    <property type="evidence" value="ECO:0007669"/>
    <property type="project" value="UniProtKB-KW"/>
</dbReference>
<dbReference type="SUPFAM" id="SSF101262">
    <property type="entry name" value="Methenyltetrahydrofolate cyclohydrolase-like"/>
    <property type="match status" value="1"/>
</dbReference>
<dbReference type="OrthoDB" id="7959174at2"/>
<protein>
    <submittedName>
        <fullName evidence="2">Methenyltetrahydrofolate cyclohydrolase</fullName>
    </submittedName>
</protein>
<gene>
    <name evidence="2" type="ORF">EL26_07020</name>
</gene>
<keyword evidence="3" id="KW-1185">Reference proteome</keyword>
<name>A0A074LVC2_9BACL</name>
<dbReference type="Pfam" id="PF04961">
    <property type="entry name" value="FTCD_C"/>
    <property type="match status" value="1"/>
</dbReference>
<dbReference type="STRING" id="1157490.EL26_07020"/>
<accession>A0A074LVC2</accession>
<evidence type="ECO:0000313" key="2">
    <source>
        <dbReference type="EMBL" id="KEO83933.1"/>
    </source>
</evidence>
<dbReference type="Proteomes" id="UP000027931">
    <property type="component" value="Unassembled WGS sequence"/>
</dbReference>
<dbReference type="Gene3D" id="1.20.120.680">
    <property type="entry name" value="Formiminotetrahydrofolate cyclodeaminase monomer, up-and-down helical bundle"/>
    <property type="match status" value="1"/>
</dbReference>
<dbReference type="RefSeq" id="WP_038085949.1">
    <property type="nucleotide sequence ID" value="NZ_JMIR01000007.1"/>
</dbReference>